<reference evidence="1" key="1">
    <citation type="submission" date="2019-03" db="EMBL/GenBank/DDBJ databases">
        <authorList>
            <person name="Hao L."/>
        </authorList>
    </citation>
    <scope>NUCLEOTIDE SEQUENCE</scope>
</reference>
<protein>
    <submittedName>
        <fullName evidence="1">Uncharacterized protein</fullName>
    </submittedName>
</protein>
<dbReference type="EMBL" id="CAADRM010000030">
    <property type="protein sequence ID" value="VFU12095.1"/>
    <property type="molecule type" value="Genomic_DNA"/>
</dbReference>
<organism evidence="1">
    <name type="scientific">anaerobic digester metagenome</name>
    <dbReference type="NCBI Taxonomy" id="1263854"/>
    <lineage>
        <taxon>unclassified sequences</taxon>
        <taxon>metagenomes</taxon>
        <taxon>ecological metagenomes</taxon>
    </lineage>
</organism>
<accession>A0A485LVE0</accession>
<evidence type="ECO:0000313" key="1">
    <source>
        <dbReference type="EMBL" id="VFU12095.1"/>
    </source>
</evidence>
<dbReference type="AlphaFoldDB" id="A0A485LVE0"/>
<sequence length="64" mass="7636">MSSRDDHRRVPMISLSRHLLSKDVTSHKHLRLGKGGNYPYQRYRWLVRVMITARRGFTRGNQNQ</sequence>
<name>A0A485LVE0_9ZZZZ</name>
<proteinExistence type="predicted"/>
<gene>
    <name evidence="1" type="ORF">SCFA_1250002</name>
</gene>